<keyword evidence="3" id="KW-1185">Reference proteome</keyword>
<evidence type="ECO:0000313" key="2">
    <source>
        <dbReference type="EMBL" id="SDE97549.1"/>
    </source>
</evidence>
<dbReference type="AlphaFoldDB" id="A0A1G7HBR0"/>
<gene>
    <name evidence="2" type="ORF">SAMN05444167_0996</name>
</gene>
<protein>
    <submittedName>
        <fullName evidence="2">Uncharacterized protein</fullName>
    </submittedName>
</protein>
<evidence type="ECO:0000256" key="1">
    <source>
        <dbReference type="SAM" id="Phobius"/>
    </source>
</evidence>
<evidence type="ECO:0000313" key="3">
    <source>
        <dbReference type="Proteomes" id="UP000182427"/>
    </source>
</evidence>
<keyword evidence="1" id="KW-1133">Transmembrane helix</keyword>
<proteinExistence type="predicted"/>
<dbReference type="EMBL" id="LT629690">
    <property type="protein sequence ID" value="SDE97549.1"/>
    <property type="molecule type" value="Genomic_DNA"/>
</dbReference>
<feature type="transmembrane region" description="Helical" evidence="1">
    <location>
        <begin position="87"/>
        <end position="108"/>
    </location>
</feature>
<name>A0A1G7HBR0_9BACT</name>
<reference evidence="2 3" key="1">
    <citation type="submission" date="2016-10" db="EMBL/GenBank/DDBJ databases">
        <authorList>
            <person name="de Groot N.N."/>
        </authorList>
    </citation>
    <scope>NUCLEOTIDE SEQUENCE [LARGE SCALE GENOMIC DNA]</scope>
    <source>
        <strain evidence="2 3">GAS232</strain>
    </source>
</reference>
<keyword evidence="1" id="KW-0812">Transmembrane</keyword>
<dbReference type="Proteomes" id="UP000182427">
    <property type="component" value="Chromosome I"/>
</dbReference>
<organism evidence="2 3">
    <name type="scientific">Terriglobus roseus</name>
    <dbReference type="NCBI Taxonomy" id="392734"/>
    <lineage>
        <taxon>Bacteria</taxon>
        <taxon>Pseudomonadati</taxon>
        <taxon>Acidobacteriota</taxon>
        <taxon>Terriglobia</taxon>
        <taxon>Terriglobales</taxon>
        <taxon>Acidobacteriaceae</taxon>
        <taxon>Terriglobus</taxon>
    </lineage>
</organism>
<accession>A0A1G7HBR0</accession>
<sequence length="173" mass="19625">MNCADTTKGQRMDLKRLDTTQRKLRALRASIRLLLQATRENSQNHLAKRRFHQGRSWWLNISDANAAASRFDLSSCARCVCRISPAVGYQLGMFLTVSVFLDILFTVISGCFQSGKKSCQPLFDRVVPYLSPNLHADSAKNRRVYDMNEPYCGSSLRGNLRPKQLHLCLSKLT</sequence>
<keyword evidence="1" id="KW-0472">Membrane</keyword>